<accession>A0A4R6T1C6</accession>
<dbReference type="Proteomes" id="UP000295620">
    <property type="component" value="Unassembled WGS sequence"/>
</dbReference>
<dbReference type="InterPro" id="IPR029063">
    <property type="entry name" value="SAM-dependent_MTases_sf"/>
</dbReference>
<dbReference type="AlphaFoldDB" id="A0A4R6T1C6"/>
<dbReference type="PANTHER" id="PTHR10629">
    <property type="entry name" value="CYTOSINE-SPECIFIC METHYLTRANSFERASE"/>
    <property type="match status" value="1"/>
</dbReference>
<dbReference type="RefSeq" id="WP_133575216.1">
    <property type="nucleotide sequence ID" value="NZ_SNYC01000003.1"/>
</dbReference>
<dbReference type="EMBL" id="SNYC01000003">
    <property type="protein sequence ID" value="TDQ12207.1"/>
    <property type="molecule type" value="Genomic_DNA"/>
</dbReference>
<protein>
    <recommendedName>
        <fullName evidence="1">DNA (cytosine-5-)-methyltransferase</fullName>
        <ecNumber evidence="1">2.1.1.37</ecNumber>
    </recommendedName>
</protein>
<organism evidence="8 9">
    <name type="scientific">Pedobacter metabolipauper</name>
    <dbReference type="NCBI Taxonomy" id="425513"/>
    <lineage>
        <taxon>Bacteria</taxon>
        <taxon>Pseudomonadati</taxon>
        <taxon>Bacteroidota</taxon>
        <taxon>Sphingobacteriia</taxon>
        <taxon>Sphingobacteriales</taxon>
        <taxon>Sphingobacteriaceae</taxon>
        <taxon>Pedobacter</taxon>
    </lineage>
</organism>
<evidence type="ECO:0000256" key="6">
    <source>
        <dbReference type="ARBA" id="ARBA00047422"/>
    </source>
</evidence>
<evidence type="ECO:0000256" key="3">
    <source>
        <dbReference type="ARBA" id="ARBA00022679"/>
    </source>
</evidence>
<dbReference type="Gene3D" id="3.90.120.10">
    <property type="entry name" value="DNA Methylase, subunit A, domain 2"/>
    <property type="match status" value="1"/>
</dbReference>
<keyword evidence="5" id="KW-0680">Restriction system</keyword>
<name>A0A4R6T1C6_9SPHI</name>
<keyword evidence="4 7" id="KW-0949">S-adenosyl-L-methionine</keyword>
<dbReference type="GO" id="GO:0032259">
    <property type="term" value="P:methylation"/>
    <property type="evidence" value="ECO:0007669"/>
    <property type="project" value="UniProtKB-KW"/>
</dbReference>
<sequence length="635" mass="70576">MAKQHFLYTEGGGFNPVIVKDPLAVEFLIIDLFCGAGGTSTGFHRAFIGGDQVALVMACINHDPKAIKSHWLNYPDVVHFEEDIRTVELQPVVDLIAKYRMIYPNAKIILWASLECTNFSKAKGGQARDADSRTLAEHLDRYIKALDPDYIQIENVVEFMSWGPLDENGKPISRKSGKDWVKWCKYIDSLGYRNEWKEMNSADFGAYTSRNRLFGCFAKPGLPIVWPESTHAKKPGLDGMFGVQLKWKAVKDVLDFKDEGLSIFNRKKPLVDASLERIEAGLIKFVAGGKEAFLLQYNSGSTDNRALSVDSPCNTIPTNNRFALAQTEYFLAKTFSGKPEGKVIPVTGPAGTITTFGSHQLIKCTPFIMKYNSRSQKGVHIPPSVEDPLPTISCQVRMGIVTPQPFIMNTNFKNVGSSIEDPAQTLTASRHHPYIVNPAFLAKYYGNGDNTSSIEEPAGTLVTKDRFSKIQPVFINRDYKTPTSSSIHEPLGALLTVPKASIVKAQPFILNPSHGGHCTGTDVPCVVIVARQDKAPLYLVQFHKHPDVSIPIYDEDSPVMIRIKKFMALYGLSDIKMRMLKVSELLPIQGFPIDYKLEGNQTDQKKFIGNSVVPHVVTSWCLAMANKCRTLRIAA</sequence>
<evidence type="ECO:0000256" key="7">
    <source>
        <dbReference type="PROSITE-ProRule" id="PRU01016"/>
    </source>
</evidence>
<dbReference type="OrthoDB" id="32195at2"/>
<dbReference type="GO" id="GO:0009307">
    <property type="term" value="P:DNA restriction-modification system"/>
    <property type="evidence" value="ECO:0007669"/>
    <property type="project" value="UniProtKB-KW"/>
</dbReference>
<dbReference type="Gene3D" id="3.40.50.150">
    <property type="entry name" value="Vaccinia Virus protein VP39"/>
    <property type="match status" value="1"/>
</dbReference>
<dbReference type="GO" id="GO:0044027">
    <property type="term" value="P:negative regulation of gene expression via chromosomal CpG island methylation"/>
    <property type="evidence" value="ECO:0007669"/>
    <property type="project" value="TreeGrafter"/>
</dbReference>
<dbReference type="PROSITE" id="PS51679">
    <property type="entry name" value="SAM_MT_C5"/>
    <property type="match status" value="1"/>
</dbReference>
<evidence type="ECO:0000256" key="4">
    <source>
        <dbReference type="ARBA" id="ARBA00022691"/>
    </source>
</evidence>
<dbReference type="InterPro" id="IPR001525">
    <property type="entry name" value="C5_MeTfrase"/>
</dbReference>
<dbReference type="GO" id="GO:0003886">
    <property type="term" value="F:DNA (cytosine-5-)-methyltransferase activity"/>
    <property type="evidence" value="ECO:0007669"/>
    <property type="project" value="UniProtKB-EC"/>
</dbReference>
<comment type="caution">
    <text evidence="8">The sequence shown here is derived from an EMBL/GenBank/DDBJ whole genome shotgun (WGS) entry which is preliminary data.</text>
</comment>
<keyword evidence="3 7" id="KW-0808">Transferase</keyword>
<keyword evidence="9" id="KW-1185">Reference proteome</keyword>
<dbReference type="GO" id="GO:0003677">
    <property type="term" value="F:DNA binding"/>
    <property type="evidence" value="ECO:0007669"/>
    <property type="project" value="TreeGrafter"/>
</dbReference>
<comment type="similarity">
    <text evidence="7">Belongs to the class I-like SAM-binding methyltransferase superfamily. C5-methyltransferase family.</text>
</comment>
<evidence type="ECO:0000313" key="9">
    <source>
        <dbReference type="Proteomes" id="UP000295620"/>
    </source>
</evidence>
<evidence type="ECO:0000313" key="8">
    <source>
        <dbReference type="EMBL" id="TDQ12207.1"/>
    </source>
</evidence>
<proteinExistence type="inferred from homology"/>
<evidence type="ECO:0000256" key="1">
    <source>
        <dbReference type="ARBA" id="ARBA00011975"/>
    </source>
</evidence>
<keyword evidence="2 7" id="KW-0489">Methyltransferase</keyword>
<evidence type="ECO:0000256" key="5">
    <source>
        <dbReference type="ARBA" id="ARBA00022747"/>
    </source>
</evidence>
<gene>
    <name evidence="8" type="ORF">ATK78_1341</name>
</gene>
<dbReference type="Pfam" id="PF00145">
    <property type="entry name" value="DNA_methylase"/>
    <property type="match status" value="2"/>
</dbReference>
<dbReference type="EC" id="2.1.1.37" evidence="1"/>
<evidence type="ECO:0000256" key="2">
    <source>
        <dbReference type="ARBA" id="ARBA00022603"/>
    </source>
</evidence>
<reference evidence="8 9" key="1">
    <citation type="submission" date="2019-03" db="EMBL/GenBank/DDBJ databases">
        <title>Genomic Encyclopedia of Archaeal and Bacterial Type Strains, Phase II (KMG-II): from individual species to whole genera.</title>
        <authorList>
            <person name="Goeker M."/>
        </authorList>
    </citation>
    <scope>NUCLEOTIDE SEQUENCE [LARGE SCALE GENOMIC DNA]</scope>
    <source>
        <strain evidence="8 9">DSM 19035</strain>
    </source>
</reference>
<dbReference type="SUPFAM" id="SSF53335">
    <property type="entry name" value="S-adenosyl-L-methionine-dependent methyltransferases"/>
    <property type="match status" value="1"/>
</dbReference>
<dbReference type="PANTHER" id="PTHR10629:SF52">
    <property type="entry name" value="DNA (CYTOSINE-5)-METHYLTRANSFERASE 1"/>
    <property type="match status" value="1"/>
</dbReference>
<dbReference type="InterPro" id="IPR050390">
    <property type="entry name" value="C5-Methyltransferase"/>
</dbReference>
<feature type="active site" evidence="7">
    <location>
        <position position="116"/>
    </location>
</feature>
<comment type="catalytic activity">
    <reaction evidence="6">
        <text>a 2'-deoxycytidine in DNA + S-adenosyl-L-methionine = a 5-methyl-2'-deoxycytidine in DNA + S-adenosyl-L-homocysteine + H(+)</text>
        <dbReference type="Rhea" id="RHEA:13681"/>
        <dbReference type="Rhea" id="RHEA-COMP:11369"/>
        <dbReference type="Rhea" id="RHEA-COMP:11370"/>
        <dbReference type="ChEBI" id="CHEBI:15378"/>
        <dbReference type="ChEBI" id="CHEBI:57856"/>
        <dbReference type="ChEBI" id="CHEBI:59789"/>
        <dbReference type="ChEBI" id="CHEBI:85452"/>
        <dbReference type="ChEBI" id="CHEBI:85454"/>
        <dbReference type="EC" id="2.1.1.37"/>
    </reaction>
</comment>